<protein>
    <submittedName>
        <fullName evidence="4">2-oxoglutarate dehydrogenase e1 component</fullName>
    </submittedName>
</protein>
<sequence>MELDEMARDVHDRLDKAHEYAQTFKPTEAPPPVHGPWKDLLKVPRDIRDWRIDTAVSSQKLLGIAEKVCKFPDDFSPHPKVAQMYKLRLDAVRKGEGIDWGNGEMLAIGSLLDEGIWVRLTGQDVCRGTFSHRNAVIFDSETGNSYNPLAAFGEAKARFTIINT</sequence>
<dbReference type="GO" id="GO:0030976">
    <property type="term" value="F:thiamine pyrophosphate binding"/>
    <property type="evidence" value="ECO:0007669"/>
    <property type="project" value="InterPro"/>
</dbReference>
<dbReference type="EMBL" id="AUZX01013824">
    <property type="protein sequence ID" value="EQD34365.1"/>
    <property type="molecule type" value="Genomic_DNA"/>
</dbReference>
<dbReference type="PANTHER" id="PTHR23152:SF4">
    <property type="entry name" value="2-OXOADIPATE DEHYDROGENASE COMPLEX COMPONENT E1"/>
    <property type="match status" value="1"/>
</dbReference>
<feature type="non-terminal residue" evidence="4">
    <location>
        <position position="164"/>
    </location>
</feature>
<dbReference type="GO" id="GO:0006099">
    <property type="term" value="P:tricarboxylic acid cycle"/>
    <property type="evidence" value="ECO:0007669"/>
    <property type="project" value="TreeGrafter"/>
</dbReference>
<accession>T0ZWN5</accession>
<evidence type="ECO:0000256" key="1">
    <source>
        <dbReference type="ARBA" id="ARBA00001964"/>
    </source>
</evidence>
<evidence type="ECO:0000313" key="4">
    <source>
        <dbReference type="EMBL" id="EQD34365.1"/>
    </source>
</evidence>
<comment type="caution">
    <text evidence="4">The sequence shown here is derived from an EMBL/GenBank/DDBJ whole genome shotgun (WGS) entry which is preliminary data.</text>
</comment>
<name>T0ZWN5_9ZZZZ</name>
<dbReference type="GO" id="GO:0005829">
    <property type="term" value="C:cytosol"/>
    <property type="evidence" value="ECO:0007669"/>
    <property type="project" value="TreeGrafter"/>
</dbReference>
<reference evidence="4" key="1">
    <citation type="submission" date="2013-08" db="EMBL/GenBank/DDBJ databases">
        <authorList>
            <person name="Mendez C."/>
            <person name="Richter M."/>
            <person name="Ferrer M."/>
            <person name="Sanchez J."/>
        </authorList>
    </citation>
    <scope>NUCLEOTIDE SEQUENCE</scope>
</reference>
<proteinExistence type="predicted"/>
<dbReference type="PANTHER" id="PTHR23152">
    <property type="entry name" value="2-OXOGLUTARATE DEHYDROGENASE"/>
    <property type="match status" value="1"/>
</dbReference>
<evidence type="ECO:0000256" key="3">
    <source>
        <dbReference type="ARBA" id="ARBA00023052"/>
    </source>
</evidence>
<dbReference type="InterPro" id="IPR011603">
    <property type="entry name" value="2oxoglutarate_DH_E1"/>
</dbReference>
<organism evidence="4">
    <name type="scientific">mine drainage metagenome</name>
    <dbReference type="NCBI Taxonomy" id="410659"/>
    <lineage>
        <taxon>unclassified sequences</taxon>
        <taxon>metagenomes</taxon>
        <taxon>ecological metagenomes</taxon>
    </lineage>
</organism>
<dbReference type="GO" id="GO:0004591">
    <property type="term" value="F:oxoglutarate dehydrogenase (succinyl-transferring) activity"/>
    <property type="evidence" value="ECO:0007669"/>
    <property type="project" value="TreeGrafter"/>
</dbReference>
<dbReference type="AlphaFoldDB" id="T0ZWN5"/>
<dbReference type="InterPro" id="IPR029061">
    <property type="entry name" value="THDP-binding"/>
</dbReference>
<dbReference type="Gene3D" id="3.40.50.12470">
    <property type="match status" value="1"/>
</dbReference>
<gene>
    <name evidence="4" type="ORF">B1A_18730</name>
</gene>
<evidence type="ECO:0000256" key="2">
    <source>
        <dbReference type="ARBA" id="ARBA00023002"/>
    </source>
</evidence>
<dbReference type="GO" id="GO:0045252">
    <property type="term" value="C:oxoglutarate dehydrogenase complex"/>
    <property type="evidence" value="ECO:0007669"/>
    <property type="project" value="TreeGrafter"/>
</dbReference>
<keyword evidence="3" id="KW-0786">Thiamine pyrophosphate</keyword>
<comment type="cofactor">
    <cofactor evidence="1">
        <name>thiamine diphosphate</name>
        <dbReference type="ChEBI" id="CHEBI:58937"/>
    </cofactor>
</comment>
<reference evidence="4" key="2">
    <citation type="journal article" date="2014" name="ISME J.">
        <title>Microbial stratification in low pH oxic and suboxic macroscopic growths along an acid mine drainage.</title>
        <authorList>
            <person name="Mendez-Garcia C."/>
            <person name="Mesa V."/>
            <person name="Sprenger R.R."/>
            <person name="Richter M."/>
            <person name="Diez M.S."/>
            <person name="Solano J."/>
            <person name="Bargiela R."/>
            <person name="Golyshina O.V."/>
            <person name="Manteca A."/>
            <person name="Ramos J.L."/>
            <person name="Gallego J.R."/>
            <person name="Llorente I."/>
            <person name="Martins Dos Santos V.A."/>
            <person name="Jensen O.N."/>
            <person name="Pelaez A.I."/>
            <person name="Sanchez J."/>
            <person name="Ferrer M."/>
        </authorList>
    </citation>
    <scope>NUCLEOTIDE SEQUENCE</scope>
</reference>
<keyword evidence="2" id="KW-0560">Oxidoreductase</keyword>
<dbReference type="SUPFAM" id="SSF52518">
    <property type="entry name" value="Thiamin diphosphate-binding fold (THDP-binding)"/>
    <property type="match status" value="1"/>
</dbReference>